<evidence type="ECO:0000256" key="3">
    <source>
        <dbReference type="PROSITE-ProRule" id="PRU00708"/>
    </source>
</evidence>
<dbReference type="Proteomes" id="UP001280121">
    <property type="component" value="Unassembled WGS sequence"/>
</dbReference>
<dbReference type="NCBIfam" id="TIGR00756">
    <property type="entry name" value="PPR"/>
    <property type="match status" value="1"/>
</dbReference>
<keyword evidence="2" id="KW-0677">Repeat</keyword>
<feature type="repeat" description="PPR" evidence="3">
    <location>
        <begin position="155"/>
        <end position="179"/>
    </location>
</feature>
<evidence type="ECO:0000313" key="5">
    <source>
        <dbReference type="Proteomes" id="UP001280121"/>
    </source>
</evidence>
<feature type="repeat" description="PPR" evidence="3">
    <location>
        <begin position="85"/>
        <end position="119"/>
    </location>
</feature>
<feature type="repeat" description="PPR" evidence="3">
    <location>
        <begin position="120"/>
        <end position="154"/>
    </location>
</feature>
<evidence type="ECO:0008006" key="6">
    <source>
        <dbReference type="Google" id="ProtNLM"/>
    </source>
</evidence>
<dbReference type="PANTHER" id="PTHR47941">
    <property type="entry name" value="PENTATRICOPEPTIDE REPEAT-CONTAINING PROTEIN 3, MITOCHONDRIAL"/>
    <property type="match status" value="1"/>
</dbReference>
<organism evidence="4 5">
    <name type="scientific">Dipteronia dyeriana</name>
    <dbReference type="NCBI Taxonomy" id="168575"/>
    <lineage>
        <taxon>Eukaryota</taxon>
        <taxon>Viridiplantae</taxon>
        <taxon>Streptophyta</taxon>
        <taxon>Embryophyta</taxon>
        <taxon>Tracheophyta</taxon>
        <taxon>Spermatophyta</taxon>
        <taxon>Magnoliopsida</taxon>
        <taxon>eudicotyledons</taxon>
        <taxon>Gunneridae</taxon>
        <taxon>Pentapetalae</taxon>
        <taxon>rosids</taxon>
        <taxon>malvids</taxon>
        <taxon>Sapindales</taxon>
        <taxon>Sapindaceae</taxon>
        <taxon>Hippocastanoideae</taxon>
        <taxon>Acereae</taxon>
        <taxon>Dipteronia</taxon>
    </lineage>
</organism>
<accession>A0AAD9WK19</accession>
<proteinExistence type="inferred from homology"/>
<dbReference type="Gene3D" id="1.25.40.10">
    <property type="entry name" value="Tetratricopeptide repeat domain"/>
    <property type="match status" value="2"/>
</dbReference>
<dbReference type="EMBL" id="JANJYI010000009">
    <property type="protein sequence ID" value="KAK2634036.1"/>
    <property type="molecule type" value="Genomic_DNA"/>
</dbReference>
<evidence type="ECO:0000256" key="1">
    <source>
        <dbReference type="ARBA" id="ARBA00007626"/>
    </source>
</evidence>
<dbReference type="PROSITE" id="PS51375">
    <property type="entry name" value="PPR"/>
    <property type="match status" value="3"/>
</dbReference>
<reference evidence="4" key="1">
    <citation type="journal article" date="2023" name="Plant J.">
        <title>Genome sequences and population genomics provide insights into the demographic history, inbreeding, and mutation load of two 'living fossil' tree species of Dipteronia.</title>
        <authorList>
            <person name="Feng Y."/>
            <person name="Comes H.P."/>
            <person name="Chen J."/>
            <person name="Zhu S."/>
            <person name="Lu R."/>
            <person name="Zhang X."/>
            <person name="Li P."/>
            <person name="Qiu J."/>
            <person name="Olsen K.M."/>
            <person name="Qiu Y."/>
        </authorList>
    </citation>
    <scope>NUCLEOTIDE SEQUENCE</scope>
    <source>
        <strain evidence="4">KIB01</strain>
    </source>
</reference>
<protein>
    <recommendedName>
        <fullName evidence="6">Pentatricopeptide repeat-containing protein</fullName>
    </recommendedName>
</protein>
<dbReference type="Pfam" id="PF13041">
    <property type="entry name" value="PPR_2"/>
    <property type="match status" value="1"/>
</dbReference>
<dbReference type="InterPro" id="IPR002885">
    <property type="entry name" value="PPR_rpt"/>
</dbReference>
<comment type="caution">
    <text evidence="4">The sequence shown here is derived from an EMBL/GenBank/DDBJ whole genome shotgun (WGS) entry which is preliminary data.</text>
</comment>
<sequence>MKSHLNLAPSVADQTSLDKFLNEKCRSGNVSPDEAHYVFDCMIQRQPAPHMSSFNKLFTALVKIKHYDDVISHFKRFNSTGLLPDLITFNILLNCLSNIGRACDGFVVLGMILRLGFSPDMVTYNSLIKGLCREGRIMKATCFFKKMIAFGCRPDVITYATLIKGLCQTGNTSVALNLH</sequence>
<dbReference type="Pfam" id="PF13812">
    <property type="entry name" value="PPR_3"/>
    <property type="match status" value="1"/>
</dbReference>
<dbReference type="AlphaFoldDB" id="A0AAD9WK19"/>
<dbReference type="InterPro" id="IPR011990">
    <property type="entry name" value="TPR-like_helical_dom_sf"/>
</dbReference>
<evidence type="ECO:0000256" key="2">
    <source>
        <dbReference type="ARBA" id="ARBA00022737"/>
    </source>
</evidence>
<evidence type="ECO:0000313" key="4">
    <source>
        <dbReference type="EMBL" id="KAK2634036.1"/>
    </source>
</evidence>
<keyword evidence="5" id="KW-1185">Reference proteome</keyword>
<comment type="similarity">
    <text evidence="1">Belongs to the PPR family. P subfamily.</text>
</comment>
<name>A0AAD9WK19_9ROSI</name>
<gene>
    <name evidence="4" type="ORF">Ddye_028828</name>
</gene>